<evidence type="ECO:0000313" key="7">
    <source>
        <dbReference type="Proteomes" id="UP000006683"/>
    </source>
</evidence>
<keyword evidence="1" id="KW-0479">Metal-binding</keyword>
<dbReference type="InterPro" id="IPR037187">
    <property type="entry name" value="DnaK_N"/>
</dbReference>
<dbReference type="Gene3D" id="1.20.120.910">
    <property type="entry name" value="DksA, coiled-coil domain"/>
    <property type="match status" value="1"/>
</dbReference>
<keyword evidence="2" id="KW-0863">Zinc-finger</keyword>
<dbReference type="STRING" id="550540.Fbal_2162"/>
<dbReference type="Pfam" id="PF01258">
    <property type="entry name" value="zf-dskA_traR"/>
    <property type="match status" value="1"/>
</dbReference>
<sequence>MKGGEGTRPVAVLTEAQLAELKARLLQREADSQRQMDELVASLKSRPPCFADAAERADYRRRQGLAERQIQQLQTRLGQIARARARMTRGEYGVCERSGQPIPLARLMAMPEVTTVTKDSED</sequence>
<evidence type="ECO:0000256" key="2">
    <source>
        <dbReference type="ARBA" id="ARBA00022771"/>
    </source>
</evidence>
<evidence type="ECO:0000256" key="4">
    <source>
        <dbReference type="PROSITE-ProRule" id="PRU00510"/>
    </source>
</evidence>
<dbReference type="InterPro" id="IPR000962">
    <property type="entry name" value="Znf_DskA_TraR"/>
</dbReference>
<evidence type="ECO:0000313" key="6">
    <source>
        <dbReference type="EMBL" id="ADN76365.1"/>
    </source>
</evidence>
<accession>E1SVN4</accession>
<organism evidence="6 7">
    <name type="scientific">Ferrimonas balearica (strain DSM 9799 / CCM 4581 / KCTC 23876 / PAT)</name>
    <dbReference type="NCBI Taxonomy" id="550540"/>
    <lineage>
        <taxon>Bacteria</taxon>
        <taxon>Pseudomonadati</taxon>
        <taxon>Pseudomonadota</taxon>
        <taxon>Gammaproteobacteria</taxon>
        <taxon>Alteromonadales</taxon>
        <taxon>Ferrimonadaceae</taxon>
        <taxon>Ferrimonas</taxon>
    </lineage>
</organism>
<evidence type="ECO:0000256" key="1">
    <source>
        <dbReference type="ARBA" id="ARBA00022723"/>
    </source>
</evidence>
<dbReference type="PANTHER" id="PTHR33823">
    <property type="entry name" value="RNA POLYMERASE-BINDING TRANSCRIPTION FACTOR DKSA-RELATED"/>
    <property type="match status" value="1"/>
</dbReference>
<dbReference type="GO" id="GO:0008270">
    <property type="term" value="F:zinc ion binding"/>
    <property type="evidence" value="ECO:0007669"/>
    <property type="project" value="UniProtKB-KW"/>
</dbReference>
<protein>
    <submittedName>
        <fullName evidence="6">Transcriptional regulator, TraR/DksA family</fullName>
    </submittedName>
</protein>
<dbReference type="HOGENOM" id="CLU_043144_3_1_6"/>
<keyword evidence="3" id="KW-0862">Zinc</keyword>
<proteinExistence type="predicted"/>
<dbReference type="EMBL" id="CP002209">
    <property type="protein sequence ID" value="ADN76365.1"/>
    <property type="molecule type" value="Genomic_DNA"/>
</dbReference>
<dbReference type="Proteomes" id="UP000006683">
    <property type="component" value="Chromosome"/>
</dbReference>
<dbReference type="AlphaFoldDB" id="E1SVN4"/>
<name>E1SVN4_FERBD</name>
<dbReference type="SUPFAM" id="SSF109635">
    <property type="entry name" value="DnaK suppressor protein DksA, alpha-hairpin domain"/>
    <property type="match status" value="1"/>
</dbReference>
<reference evidence="6 7" key="1">
    <citation type="journal article" date="2010" name="Stand. Genomic Sci.">
        <title>Complete genome sequence of Ferrimonas balearica type strain (PAT).</title>
        <authorList>
            <person name="Nolan M."/>
            <person name="Sikorski J."/>
            <person name="Davenport K."/>
            <person name="Lucas S."/>
            <person name="Glavina Del Rio T."/>
            <person name="Tice H."/>
            <person name="Cheng J."/>
            <person name="Goodwin L."/>
            <person name="Pitluck S."/>
            <person name="Liolios K."/>
            <person name="Ivanova N."/>
            <person name="Mavromatis K."/>
            <person name="Ovchinnikova G."/>
            <person name="Pati A."/>
            <person name="Chen A."/>
            <person name="Palaniappan K."/>
            <person name="Land M."/>
            <person name="Hauser L."/>
            <person name="Chang Y."/>
            <person name="Jeffries C."/>
            <person name="Tapia R."/>
            <person name="Brettin T."/>
            <person name="Detter J."/>
            <person name="Han C."/>
            <person name="Yasawong M."/>
            <person name="Rohde M."/>
            <person name="Tindall B."/>
            <person name="Goker M."/>
            <person name="Woyke T."/>
            <person name="Bristow J."/>
            <person name="Eisen J."/>
            <person name="Markowitz V."/>
            <person name="Hugenholtz P."/>
            <person name="Kyrpides N."/>
            <person name="Klenk H."/>
            <person name="Lapidus A."/>
        </authorList>
    </citation>
    <scope>NUCLEOTIDE SEQUENCE [LARGE SCALE GENOMIC DNA]</scope>
    <source>
        <strain evidence="7">DSM 9799 / CCM 4581 / KCTC 23876 / PAT</strain>
    </source>
</reference>
<feature type="domain" description="Zinc finger DksA/TraR C4-type" evidence="5">
    <location>
        <begin position="90"/>
        <end position="114"/>
    </location>
</feature>
<dbReference type="KEGG" id="fbl:Fbal_2162"/>
<evidence type="ECO:0000259" key="5">
    <source>
        <dbReference type="Pfam" id="PF01258"/>
    </source>
</evidence>
<keyword evidence="7" id="KW-1185">Reference proteome</keyword>
<gene>
    <name evidence="6" type="ordered locus">Fbal_2162</name>
</gene>
<feature type="zinc finger region" description="dksA C4-type" evidence="4">
    <location>
        <begin position="95"/>
        <end position="119"/>
    </location>
</feature>
<dbReference type="eggNOG" id="COG1734">
    <property type="taxonomic scope" value="Bacteria"/>
</dbReference>
<evidence type="ECO:0000256" key="3">
    <source>
        <dbReference type="ARBA" id="ARBA00022833"/>
    </source>
</evidence>
<dbReference type="PROSITE" id="PS51128">
    <property type="entry name" value="ZF_DKSA_2"/>
    <property type="match status" value="1"/>
</dbReference>